<protein>
    <submittedName>
        <fullName evidence="1">Uncharacterized protein</fullName>
    </submittedName>
</protein>
<dbReference type="EMBL" id="CM042009">
    <property type="protein sequence ID" value="KAI3787858.1"/>
    <property type="molecule type" value="Genomic_DNA"/>
</dbReference>
<reference evidence="2" key="1">
    <citation type="journal article" date="2022" name="Mol. Ecol. Resour.">
        <title>The genomes of chicory, endive, great burdock and yacon provide insights into Asteraceae palaeo-polyploidization history and plant inulin production.</title>
        <authorList>
            <person name="Fan W."/>
            <person name="Wang S."/>
            <person name="Wang H."/>
            <person name="Wang A."/>
            <person name="Jiang F."/>
            <person name="Liu H."/>
            <person name="Zhao H."/>
            <person name="Xu D."/>
            <person name="Zhang Y."/>
        </authorList>
    </citation>
    <scope>NUCLEOTIDE SEQUENCE [LARGE SCALE GENOMIC DNA]</scope>
    <source>
        <strain evidence="2">cv. Punajuju</strain>
    </source>
</reference>
<name>A0ACB9GXE5_CICIN</name>
<proteinExistence type="predicted"/>
<evidence type="ECO:0000313" key="1">
    <source>
        <dbReference type="EMBL" id="KAI3787858.1"/>
    </source>
</evidence>
<sequence length="89" mass="9838">MSSSSTNIHGRVIVDPDQEPPLLCDENTPPPCHCKFLAKRRESWKVDNPARRFWNCPQSLGNIFSSINSSFLPSGGSHFDVLLVAEVVG</sequence>
<accession>A0ACB9GXE5</accession>
<evidence type="ECO:0000313" key="2">
    <source>
        <dbReference type="Proteomes" id="UP001055811"/>
    </source>
</evidence>
<dbReference type="Proteomes" id="UP001055811">
    <property type="component" value="Linkage Group LG01"/>
</dbReference>
<gene>
    <name evidence="1" type="ORF">L2E82_00341</name>
</gene>
<organism evidence="1 2">
    <name type="scientific">Cichorium intybus</name>
    <name type="common">Chicory</name>
    <dbReference type="NCBI Taxonomy" id="13427"/>
    <lineage>
        <taxon>Eukaryota</taxon>
        <taxon>Viridiplantae</taxon>
        <taxon>Streptophyta</taxon>
        <taxon>Embryophyta</taxon>
        <taxon>Tracheophyta</taxon>
        <taxon>Spermatophyta</taxon>
        <taxon>Magnoliopsida</taxon>
        <taxon>eudicotyledons</taxon>
        <taxon>Gunneridae</taxon>
        <taxon>Pentapetalae</taxon>
        <taxon>asterids</taxon>
        <taxon>campanulids</taxon>
        <taxon>Asterales</taxon>
        <taxon>Asteraceae</taxon>
        <taxon>Cichorioideae</taxon>
        <taxon>Cichorieae</taxon>
        <taxon>Cichoriinae</taxon>
        <taxon>Cichorium</taxon>
    </lineage>
</organism>
<comment type="caution">
    <text evidence="1">The sequence shown here is derived from an EMBL/GenBank/DDBJ whole genome shotgun (WGS) entry which is preliminary data.</text>
</comment>
<reference evidence="1 2" key="2">
    <citation type="journal article" date="2022" name="Mol. Ecol. Resour.">
        <title>The genomes of chicory, endive, great burdock and yacon provide insights into Asteraceae paleo-polyploidization history and plant inulin production.</title>
        <authorList>
            <person name="Fan W."/>
            <person name="Wang S."/>
            <person name="Wang H."/>
            <person name="Wang A."/>
            <person name="Jiang F."/>
            <person name="Liu H."/>
            <person name="Zhao H."/>
            <person name="Xu D."/>
            <person name="Zhang Y."/>
        </authorList>
    </citation>
    <scope>NUCLEOTIDE SEQUENCE [LARGE SCALE GENOMIC DNA]</scope>
    <source>
        <strain evidence="2">cv. Punajuju</strain>
        <tissue evidence="1">Leaves</tissue>
    </source>
</reference>
<keyword evidence="2" id="KW-1185">Reference proteome</keyword>